<dbReference type="InterPro" id="IPR006379">
    <property type="entry name" value="HAD-SF_hydro_IIB"/>
</dbReference>
<reference evidence="1 2" key="1">
    <citation type="submission" date="2023-03" db="EMBL/GenBank/DDBJ databases">
        <title>Genome sequence of Microbacterium sp. KACC 23027.</title>
        <authorList>
            <person name="Kim S."/>
            <person name="Heo J."/>
            <person name="Kwon S.-W."/>
        </authorList>
    </citation>
    <scope>NUCLEOTIDE SEQUENCE [LARGE SCALE GENOMIC DNA]</scope>
    <source>
        <strain evidence="1 2">KACC 23027</strain>
    </source>
</reference>
<dbReference type="InterPro" id="IPR036412">
    <property type="entry name" value="HAD-like_sf"/>
</dbReference>
<dbReference type="Gene3D" id="3.30.1240.10">
    <property type="match status" value="1"/>
</dbReference>
<dbReference type="Proteomes" id="UP001214553">
    <property type="component" value="Chromosome"/>
</dbReference>
<dbReference type="EMBL" id="CP119108">
    <property type="protein sequence ID" value="WEG08353.1"/>
    <property type="molecule type" value="Genomic_DNA"/>
</dbReference>
<dbReference type="PANTHER" id="PTHR10000">
    <property type="entry name" value="PHOSPHOSERINE PHOSPHATASE"/>
    <property type="match status" value="1"/>
</dbReference>
<organism evidence="1 2">
    <name type="scientific">Microbacterium horticulturae</name>
    <dbReference type="NCBI Taxonomy" id="3028316"/>
    <lineage>
        <taxon>Bacteria</taxon>
        <taxon>Bacillati</taxon>
        <taxon>Actinomycetota</taxon>
        <taxon>Actinomycetes</taxon>
        <taxon>Micrococcales</taxon>
        <taxon>Microbacteriaceae</taxon>
        <taxon>Microbacterium</taxon>
    </lineage>
</organism>
<dbReference type="GO" id="GO:0016787">
    <property type="term" value="F:hydrolase activity"/>
    <property type="evidence" value="ECO:0007669"/>
    <property type="project" value="UniProtKB-KW"/>
</dbReference>
<dbReference type="PANTHER" id="PTHR10000:SF8">
    <property type="entry name" value="HAD SUPERFAMILY HYDROLASE-LIKE, TYPE 3"/>
    <property type="match status" value="1"/>
</dbReference>
<dbReference type="RefSeq" id="WP_275277683.1">
    <property type="nucleotide sequence ID" value="NZ_CP119108.1"/>
</dbReference>
<evidence type="ECO:0000313" key="1">
    <source>
        <dbReference type="EMBL" id="WEG08353.1"/>
    </source>
</evidence>
<keyword evidence="1" id="KW-0378">Hydrolase</keyword>
<keyword evidence="2" id="KW-1185">Reference proteome</keyword>
<dbReference type="SUPFAM" id="SSF56784">
    <property type="entry name" value="HAD-like"/>
    <property type="match status" value="1"/>
</dbReference>
<sequence length="280" mass="30244">MDAAAALYVSDLDFTLLRSDATLSARTVEVLNRLVADGVPFTYATARSYLSSRRVTAALDLALPLVTYGGTVIADPHDGAPLHVEGMPPEVVTTILDAARDVGIEPIVYAMEGGRDRVRWHAESSSSGVRWYVAHREGDPRLAPLRSWNDVDAASIFYITLIDTRERLEALRTDLAEALAGCAHFLSLDGYMNEHWLEIHADTGTKARAVRRLAGSLSVERIVAFGDNHNDVPLFEVADETCAVANAVPELRAIATHVIGANDADGVADWLAARFAPVVG</sequence>
<accession>A0ABY8C0H1</accession>
<proteinExistence type="predicted"/>
<dbReference type="Pfam" id="PF08282">
    <property type="entry name" value="Hydrolase_3"/>
    <property type="match status" value="1"/>
</dbReference>
<evidence type="ECO:0000313" key="2">
    <source>
        <dbReference type="Proteomes" id="UP001214553"/>
    </source>
</evidence>
<dbReference type="InterPro" id="IPR023214">
    <property type="entry name" value="HAD_sf"/>
</dbReference>
<dbReference type="NCBIfam" id="TIGR01484">
    <property type="entry name" value="HAD-SF-IIB"/>
    <property type="match status" value="1"/>
</dbReference>
<protein>
    <submittedName>
        <fullName evidence="1">HAD family hydrolase</fullName>
    </submittedName>
</protein>
<gene>
    <name evidence="1" type="ORF">PU630_14075</name>
</gene>
<name>A0ABY8C0H1_9MICO</name>
<dbReference type="Gene3D" id="3.40.50.1000">
    <property type="entry name" value="HAD superfamily/HAD-like"/>
    <property type="match status" value="1"/>
</dbReference>